<dbReference type="EMBL" id="CAJVQC010178193">
    <property type="protein sequence ID" value="CAG8851807.1"/>
    <property type="molecule type" value="Genomic_DNA"/>
</dbReference>
<evidence type="ECO:0000313" key="1">
    <source>
        <dbReference type="EMBL" id="CAG8851807.1"/>
    </source>
</evidence>
<proteinExistence type="predicted"/>
<feature type="non-terminal residue" evidence="1">
    <location>
        <position position="1"/>
    </location>
</feature>
<organism evidence="1 2">
    <name type="scientific">Racocetra persica</name>
    <dbReference type="NCBI Taxonomy" id="160502"/>
    <lineage>
        <taxon>Eukaryota</taxon>
        <taxon>Fungi</taxon>
        <taxon>Fungi incertae sedis</taxon>
        <taxon>Mucoromycota</taxon>
        <taxon>Glomeromycotina</taxon>
        <taxon>Glomeromycetes</taxon>
        <taxon>Diversisporales</taxon>
        <taxon>Gigasporaceae</taxon>
        <taxon>Racocetra</taxon>
    </lineage>
</organism>
<evidence type="ECO:0000313" key="2">
    <source>
        <dbReference type="Proteomes" id="UP000789920"/>
    </source>
</evidence>
<keyword evidence="2" id="KW-1185">Reference proteome</keyword>
<gene>
    <name evidence="1" type="ORF">RPERSI_LOCUS36749</name>
</gene>
<protein>
    <submittedName>
        <fullName evidence="1">20023_t:CDS:1</fullName>
    </submittedName>
</protein>
<reference evidence="1" key="1">
    <citation type="submission" date="2021-06" db="EMBL/GenBank/DDBJ databases">
        <authorList>
            <person name="Kallberg Y."/>
            <person name="Tangrot J."/>
            <person name="Rosling A."/>
        </authorList>
    </citation>
    <scope>NUCLEOTIDE SEQUENCE</scope>
    <source>
        <strain evidence="1">MA461A</strain>
    </source>
</reference>
<sequence>IKILLEDVSKDQKTIQQLYNTDYISVSKVTIQVNAVIKSITTDFI</sequence>
<dbReference type="Proteomes" id="UP000789920">
    <property type="component" value="Unassembled WGS sequence"/>
</dbReference>
<accession>A0ACA9SXQ5</accession>
<feature type="non-terminal residue" evidence="1">
    <location>
        <position position="45"/>
    </location>
</feature>
<comment type="caution">
    <text evidence="1">The sequence shown here is derived from an EMBL/GenBank/DDBJ whole genome shotgun (WGS) entry which is preliminary data.</text>
</comment>
<name>A0ACA9SXQ5_9GLOM</name>